<dbReference type="AlphaFoldDB" id="A0A4Y2APW9"/>
<comment type="caution">
    <text evidence="1">The sequence shown here is derived from an EMBL/GenBank/DDBJ whole genome shotgun (WGS) entry which is preliminary data.</text>
</comment>
<protein>
    <submittedName>
        <fullName evidence="1">Uncharacterized protein</fullName>
    </submittedName>
</protein>
<dbReference type="PANTHER" id="PTHR46409">
    <property type="entry name" value="HTH PSQ-TYPE DOMAIN-CONTAINING PROTEIN"/>
    <property type="match status" value="1"/>
</dbReference>
<gene>
    <name evidence="1" type="ORF">AVEN_143591_1</name>
</gene>
<dbReference type="Proteomes" id="UP000499080">
    <property type="component" value="Unassembled WGS sequence"/>
</dbReference>
<proteinExistence type="predicted"/>
<dbReference type="PANTHER" id="PTHR46409:SF1">
    <property type="entry name" value="HTH PSQ-TYPE DOMAIN-CONTAINING PROTEIN"/>
    <property type="match status" value="1"/>
</dbReference>
<dbReference type="EMBL" id="BGPR01000025">
    <property type="protein sequence ID" value="GBL81266.1"/>
    <property type="molecule type" value="Genomic_DNA"/>
</dbReference>
<evidence type="ECO:0000313" key="1">
    <source>
        <dbReference type="EMBL" id="GBL81266.1"/>
    </source>
</evidence>
<keyword evidence="2" id="KW-1185">Reference proteome</keyword>
<dbReference type="OrthoDB" id="8023395at2759"/>
<name>A0A4Y2APW9_ARAVE</name>
<sequence length="275" mass="31361">MQDMDYSSFGKQVLGSKVHSKVLGVTNVHDFDILSSTKGLIGSKPPDCEKLPVVSFKPIKCDLAYHNADDLRKLSNDLRYLFQISKAIKSGECPEALASMNPDKLNKARWLTSANRILRLYIATKNPKKEILRNSDIHTYSLCVDTIQDKYALRTPRKYSSCHETDFRLAFCQDALNKILSARQDEVENLHHSIRYIIPQLNFEAKNCTDMILWEGTDVSIIAPQVLRYVANEELIDKLSLPDNTVPEWSFTAFPCRTVVVERTVKLFCLSSMRL</sequence>
<organism evidence="1 2">
    <name type="scientific">Araneus ventricosus</name>
    <name type="common">Orbweaver spider</name>
    <name type="synonym">Epeira ventricosa</name>
    <dbReference type="NCBI Taxonomy" id="182803"/>
    <lineage>
        <taxon>Eukaryota</taxon>
        <taxon>Metazoa</taxon>
        <taxon>Ecdysozoa</taxon>
        <taxon>Arthropoda</taxon>
        <taxon>Chelicerata</taxon>
        <taxon>Arachnida</taxon>
        <taxon>Araneae</taxon>
        <taxon>Araneomorphae</taxon>
        <taxon>Entelegynae</taxon>
        <taxon>Araneoidea</taxon>
        <taxon>Araneidae</taxon>
        <taxon>Araneus</taxon>
    </lineage>
</organism>
<reference evidence="1 2" key="1">
    <citation type="journal article" date="2019" name="Sci. Rep.">
        <title>Orb-weaving spider Araneus ventricosus genome elucidates the spidroin gene catalogue.</title>
        <authorList>
            <person name="Kono N."/>
            <person name="Nakamura H."/>
            <person name="Ohtoshi R."/>
            <person name="Moran D.A.P."/>
            <person name="Shinohara A."/>
            <person name="Yoshida Y."/>
            <person name="Fujiwara M."/>
            <person name="Mori M."/>
            <person name="Tomita M."/>
            <person name="Arakawa K."/>
        </authorList>
    </citation>
    <scope>NUCLEOTIDE SEQUENCE [LARGE SCALE GENOMIC DNA]</scope>
</reference>
<evidence type="ECO:0000313" key="2">
    <source>
        <dbReference type="Proteomes" id="UP000499080"/>
    </source>
</evidence>
<accession>A0A4Y2APW9</accession>